<feature type="region of interest" description="Disordered" evidence="1">
    <location>
        <begin position="110"/>
        <end position="131"/>
    </location>
</feature>
<dbReference type="EMBL" id="MIGC01002151">
    <property type="protein sequence ID" value="PHJ21578.1"/>
    <property type="molecule type" value="Genomic_DNA"/>
</dbReference>
<evidence type="ECO:0000313" key="3">
    <source>
        <dbReference type="Proteomes" id="UP000221165"/>
    </source>
</evidence>
<accession>A0A2C6L002</accession>
<protein>
    <submittedName>
        <fullName evidence="2">Uncharacterized protein</fullName>
    </submittedName>
</protein>
<proteinExistence type="predicted"/>
<dbReference type="GeneID" id="94427976"/>
<gene>
    <name evidence="2" type="ORF">CSUI_004577</name>
</gene>
<dbReference type="Proteomes" id="UP000221165">
    <property type="component" value="Unassembled WGS sequence"/>
</dbReference>
<dbReference type="VEuPathDB" id="ToxoDB:CSUI_004577"/>
<keyword evidence="3" id="KW-1185">Reference proteome</keyword>
<sequence length="131" mass="14102">MYLTSCQKRSCGTVDCVGRAFRPSADGSEKFCGLPDVRTRVVMSGGERVCVFSPLWNVCGDVAILSRGVPHQARNNGQSLVNAVKRSQGTTARNWNSNCQTERTHRILKRSSSGGRKLTARDGGAGGIACR</sequence>
<evidence type="ECO:0000313" key="2">
    <source>
        <dbReference type="EMBL" id="PHJ21578.1"/>
    </source>
</evidence>
<organism evidence="2 3">
    <name type="scientific">Cystoisospora suis</name>
    <dbReference type="NCBI Taxonomy" id="483139"/>
    <lineage>
        <taxon>Eukaryota</taxon>
        <taxon>Sar</taxon>
        <taxon>Alveolata</taxon>
        <taxon>Apicomplexa</taxon>
        <taxon>Conoidasida</taxon>
        <taxon>Coccidia</taxon>
        <taxon>Eucoccidiorida</taxon>
        <taxon>Eimeriorina</taxon>
        <taxon>Sarcocystidae</taxon>
        <taxon>Cystoisospora</taxon>
    </lineage>
</organism>
<evidence type="ECO:0000256" key="1">
    <source>
        <dbReference type="SAM" id="MobiDB-lite"/>
    </source>
</evidence>
<dbReference type="RefSeq" id="XP_067923260.1">
    <property type="nucleotide sequence ID" value="XM_068064765.1"/>
</dbReference>
<reference evidence="2 3" key="1">
    <citation type="journal article" date="2017" name="Int. J. Parasitol.">
        <title>The genome of the protozoan parasite Cystoisospora suis and a reverse vaccinology approach to identify vaccine candidates.</title>
        <authorList>
            <person name="Palmieri N."/>
            <person name="Shrestha A."/>
            <person name="Ruttkowski B."/>
            <person name="Beck T."/>
            <person name="Vogl C."/>
            <person name="Tomley F."/>
            <person name="Blake D.P."/>
            <person name="Joachim A."/>
        </authorList>
    </citation>
    <scope>NUCLEOTIDE SEQUENCE [LARGE SCALE GENOMIC DNA]</scope>
    <source>
        <strain evidence="2 3">Wien I</strain>
    </source>
</reference>
<dbReference type="AlphaFoldDB" id="A0A2C6L002"/>
<name>A0A2C6L002_9APIC</name>
<comment type="caution">
    <text evidence="2">The sequence shown here is derived from an EMBL/GenBank/DDBJ whole genome shotgun (WGS) entry which is preliminary data.</text>
</comment>